<evidence type="ECO:0000313" key="9">
    <source>
        <dbReference type="EMBL" id="KAL1556878.1"/>
    </source>
</evidence>
<comment type="similarity">
    <text evidence="6">Belongs to the OXA1/ALB3/YidC family.</text>
</comment>
<dbReference type="Pfam" id="PF02096">
    <property type="entry name" value="60KD_IMP"/>
    <property type="match status" value="1"/>
</dbReference>
<feature type="compositionally biased region" description="Polar residues" evidence="7">
    <location>
        <begin position="376"/>
        <end position="385"/>
    </location>
</feature>
<reference evidence="9 10" key="1">
    <citation type="submission" date="2024-06" db="EMBL/GenBank/DDBJ databases">
        <title>A chromosome level genome sequence of Diviner's sage (Salvia divinorum).</title>
        <authorList>
            <person name="Ford S.A."/>
            <person name="Ro D.-K."/>
            <person name="Ness R.W."/>
            <person name="Phillips M.A."/>
        </authorList>
    </citation>
    <scope>NUCLEOTIDE SEQUENCE [LARGE SCALE GENOMIC DNA]</scope>
    <source>
        <strain evidence="9">SAF-2024a</strain>
        <tissue evidence="9">Leaf</tissue>
    </source>
</reference>
<dbReference type="PANTHER" id="PTHR12428:SF34">
    <property type="entry name" value="MITOCHONDRIAL INNER MEMBRANE PROTEIN OXA1-LIKE"/>
    <property type="match status" value="1"/>
</dbReference>
<evidence type="ECO:0000256" key="2">
    <source>
        <dbReference type="ARBA" id="ARBA00010583"/>
    </source>
</evidence>
<evidence type="ECO:0000313" key="10">
    <source>
        <dbReference type="Proteomes" id="UP001567538"/>
    </source>
</evidence>
<dbReference type="CDD" id="cd20069">
    <property type="entry name" value="5TM_Oxa1-like"/>
    <property type="match status" value="1"/>
</dbReference>
<accession>A0ABD1HMV9</accession>
<comment type="caution">
    <text evidence="9">The sequence shown here is derived from an EMBL/GenBank/DDBJ whole genome shotgun (WGS) entry which is preliminary data.</text>
</comment>
<proteinExistence type="inferred from homology"/>
<evidence type="ECO:0000259" key="8">
    <source>
        <dbReference type="Pfam" id="PF02096"/>
    </source>
</evidence>
<dbReference type="Proteomes" id="UP001567538">
    <property type="component" value="Unassembled WGS sequence"/>
</dbReference>
<organism evidence="9 10">
    <name type="scientific">Salvia divinorum</name>
    <name type="common">Maria pastora</name>
    <name type="synonym">Diviner's sage</name>
    <dbReference type="NCBI Taxonomy" id="28513"/>
    <lineage>
        <taxon>Eukaryota</taxon>
        <taxon>Viridiplantae</taxon>
        <taxon>Streptophyta</taxon>
        <taxon>Embryophyta</taxon>
        <taxon>Tracheophyta</taxon>
        <taxon>Spermatophyta</taxon>
        <taxon>Magnoliopsida</taxon>
        <taxon>eudicotyledons</taxon>
        <taxon>Gunneridae</taxon>
        <taxon>Pentapetalae</taxon>
        <taxon>asterids</taxon>
        <taxon>lamiids</taxon>
        <taxon>Lamiales</taxon>
        <taxon>Lamiaceae</taxon>
        <taxon>Nepetoideae</taxon>
        <taxon>Mentheae</taxon>
        <taxon>Salviinae</taxon>
        <taxon>Salvia</taxon>
        <taxon>Salvia subgen. Calosphace</taxon>
    </lineage>
</organism>
<evidence type="ECO:0000256" key="5">
    <source>
        <dbReference type="ARBA" id="ARBA00023136"/>
    </source>
</evidence>
<evidence type="ECO:0000256" key="4">
    <source>
        <dbReference type="ARBA" id="ARBA00022989"/>
    </source>
</evidence>
<keyword evidence="3 6" id="KW-0812">Transmembrane</keyword>
<comment type="subcellular location">
    <subcellularLocation>
        <location evidence="1 6">Membrane</location>
        <topology evidence="1 6">Multi-pass membrane protein</topology>
    </subcellularLocation>
</comment>
<comment type="similarity">
    <text evidence="2">Belongs to the OXA1/ALB3/YidC (TC 2.A.9.2) family.</text>
</comment>
<keyword evidence="4" id="KW-1133">Transmembrane helix</keyword>
<name>A0ABD1HMV9_SALDI</name>
<feature type="compositionally biased region" description="Basic residues" evidence="7">
    <location>
        <begin position="405"/>
        <end position="416"/>
    </location>
</feature>
<dbReference type="EMBL" id="JBEAFC010000005">
    <property type="protein sequence ID" value="KAL1556878.1"/>
    <property type="molecule type" value="Genomic_DNA"/>
</dbReference>
<dbReference type="PANTHER" id="PTHR12428">
    <property type="entry name" value="OXA1"/>
    <property type="match status" value="1"/>
</dbReference>
<dbReference type="AlphaFoldDB" id="A0ABD1HMV9"/>
<evidence type="ECO:0000256" key="7">
    <source>
        <dbReference type="SAM" id="MobiDB-lite"/>
    </source>
</evidence>
<sequence length="416" mass="46065">MAFRRSVTARTNFLYHQQRVAVPFSHIDRNNGDRENLPRHNAIYSGIGNGIPDIHTPFIAGPNLGSFYGSRNLFRDRRFAIPAAFSPLSVRKMSTVEEAPGVLGETAAQVAPVADSSSPAAAIQYMIDYVNTFTGLNWWASIVVTTIVFRTLILPFTIHHTKSASKFTLIRPQLEEIVKEVKSKGMTPAAVHEGRTRKSKIYDKYGVTSLTPLKGILVGGPVFFCFCFAINNMAQKVQSFNEGGAFWFTDLTTPDTMYILPVLTALTFCKTVEYNSQQGLEGDPTAKNTSRVFALLSIPIIAQYPKAMFCYWITSNLYTIAYGLVIKKPKVKLMLGILDIPPPSTDQEPPPSFSAMLRSTLHQLQLIGLFPPTPPEQSRSLNQKLKSMPSAAPSQRVKDLDKEAKGRKKGNKRSSG</sequence>
<evidence type="ECO:0000256" key="6">
    <source>
        <dbReference type="RuleBase" id="RU003945"/>
    </source>
</evidence>
<evidence type="ECO:0000256" key="1">
    <source>
        <dbReference type="ARBA" id="ARBA00004141"/>
    </source>
</evidence>
<dbReference type="InterPro" id="IPR028055">
    <property type="entry name" value="YidC/Oxa/ALB_C"/>
</dbReference>
<dbReference type="InterPro" id="IPR001708">
    <property type="entry name" value="YidC/ALB3/OXA1/COX18"/>
</dbReference>
<protein>
    <submittedName>
        <fullName evidence="9">Mitochondrial inner membrane protein OXA1-like</fullName>
    </submittedName>
</protein>
<keyword evidence="5" id="KW-0472">Membrane</keyword>
<feature type="region of interest" description="Disordered" evidence="7">
    <location>
        <begin position="372"/>
        <end position="416"/>
    </location>
</feature>
<keyword evidence="10" id="KW-1185">Reference proteome</keyword>
<dbReference type="GO" id="GO:0016020">
    <property type="term" value="C:membrane"/>
    <property type="evidence" value="ECO:0007669"/>
    <property type="project" value="UniProtKB-SubCell"/>
</dbReference>
<gene>
    <name evidence="9" type="ORF">AAHA92_12440</name>
</gene>
<feature type="domain" description="Membrane insertase YidC/Oxa/ALB C-terminal" evidence="8">
    <location>
        <begin position="138"/>
        <end position="328"/>
    </location>
</feature>
<evidence type="ECO:0000256" key="3">
    <source>
        <dbReference type="ARBA" id="ARBA00022692"/>
    </source>
</evidence>